<dbReference type="PROSITE" id="PS00107">
    <property type="entry name" value="PROTEIN_KINASE_ATP"/>
    <property type="match status" value="1"/>
</dbReference>
<keyword evidence="1" id="KW-0067">ATP-binding</keyword>
<dbReference type="FunFam" id="3.30.200.20:FF:000465">
    <property type="entry name" value="Cysteine-rich receptor-like protein kinase 6"/>
    <property type="match status" value="1"/>
</dbReference>
<evidence type="ECO:0000259" key="3">
    <source>
        <dbReference type="PROSITE" id="PS50011"/>
    </source>
</evidence>
<dbReference type="OrthoDB" id="679259at2759"/>
<accession>A0A5J9USP3</accession>
<evidence type="ECO:0000256" key="2">
    <source>
        <dbReference type="SAM" id="MobiDB-lite"/>
    </source>
</evidence>
<comment type="caution">
    <text evidence="4">The sequence shown here is derived from an EMBL/GenBank/DDBJ whole genome shotgun (WGS) entry which is preliminary data.</text>
</comment>
<dbReference type="Gene3D" id="1.10.510.10">
    <property type="entry name" value="Transferase(Phosphotransferase) domain 1"/>
    <property type="match status" value="1"/>
</dbReference>
<evidence type="ECO:0000256" key="1">
    <source>
        <dbReference type="PROSITE-ProRule" id="PRU10141"/>
    </source>
</evidence>
<dbReference type="PANTHER" id="PTHR45707">
    <property type="entry name" value="C2 CALCIUM/LIPID-BINDING PLANT PHOSPHORIBOSYLTRANSFERASE FAMILY PROTEIN"/>
    <property type="match status" value="1"/>
</dbReference>
<feature type="region of interest" description="Disordered" evidence="2">
    <location>
        <begin position="400"/>
        <end position="429"/>
    </location>
</feature>
<proteinExistence type="predicted"/>
<feature type="domain" description="Protein kinase" evidence="3">
    <location>
        <begin position="40"/>
        <end position="327"/>
    </location>
</feature>
<dbReference type="Gramene" id="TVU26783">
    <property type="protein sequence ID" value="TVU26783"/>
    <property type="gene ID" value="EJB05_29346"/>
</dbReference>
<name>A0A5J9USP3_9POAL</name>
<dbReference type="InterPro" id="IPR017441">
    <property type="entry name" value="Protein_kinase_ATP_BS"/>
</dbReference>
<dbReference type="AlphaFoldDB" id="A0A5J9USP3"/>
<dbReference type="InterPro" id="IPR011009">
    <property type="entry name" value="Kinase-like_dom_sf"/>
</dbReference>
<gene>
    <name evidence="4" type="ORF">EJB05_29346</name>
</gene>
<evidence type="ECO:0000313" key="4">
    <source>
        <dbReference type="EMBL" id="TVU26783.1"/>
    </source>
</evidence>
<evidence type="ECO:0000313" key="5">
    <source>
        <dbReference type="Proteomes" id="UP000324897"/>
    </source>
</evidence>
<keyword evidence="1" id="KW-0547">Nucleotide-binding</keyword>
<dbReference type="Gene3D" id="3.30.200.20">
    <property type="entry name" value="Phosphorylase Kinase, domain 1"/>
    <property type="match status" value="1"/>
</dbReference>
<dbReference type="EMBL" id="RWGY01000013">
    <property type="protein sequence ID" value="TVU26783.1"/>
    <property type="molecule type" value="Genomic_DNA"/>
</dbReference>
<dbReference type="GO" id="GO:0005524">
    <property type="term" value="F:ATP binding"/>
    <property type="evidence" value="ECO:0007669"/>
    <property type="project" value="UniProtKB-UniRule"/>
</dbReference>
<dbReference type="PROSITE" id="PS50011">
    <property type="entry name" value="PROTEIN_KINASE_DOM"/>
    <property type="match status" value="1"/>
</dbReference>
<protein>
    <recommendedName>
        <fullName evidence="3">Protein kinase domain-containing protein</fullName>
    </recommendedName>
</protein>
<dbReference type="Proteomes" id="UP000324897">
    <property type="component" value="Chromosome 2"/>
</dbReference>
<dbReference type="InterPro" id="IPR000719">
    <property type="entry name" value="Prot_kinase_dom"/>
</dbReference>
<dbReference type="GO" id="GO:0004672">
    <property type="term" value="F:protein kinase activity"/>
    <property type="evidence" value="ECO:0007669"/>
    <property type="project" value="InterPro"/>
</dbReference>
<dbReference type="SUPFAM" id="SSF56112">
    <property type="entry name" value="Protein kinase-like (PK-like)"/>
    <property type="match status" value="1"/>
</dbReference>
<reference evidence="4 5" key="1">
    <citation type="journal article" date="2019" name="Sci. Rep.">
        <title>A high-quality genome of Eragrostis curvula grass provides insights into Poaceae evolution and supports new strategies to enhance forage quality.</title>
        <authorList>
            <person name="Carballo J."/>
            <person name="Santos B.A.C.M."/>
            <person name="Zappacosta D."/>
            <person name="Garbus I."/>
            <person name="Selva J.P."/>
            <person name="Gallo C.A."/>
            <person name="Diaz A."/>
            <person name="Albertini E."/>
            <person name="Caccamo M."/>
            <person name="Echenique V."/>
        </authorList>
    </citation>
    <scope>NUCLEOTIDE SEQUENCE [LARGE SCALE GENOMIC DNA]</scope>
    <source>
        <strain evidence="5">cv. Victoria</strain>
        <tissue evidence="4">Leaf</tissue>
    </source>
</reference>
<dbReference type="Pfam" id="PF00069">
    <property type="entry name" value="Pkinase"/>
    <property type="match status" value="1"/>
</dbReference>
<feature type="binding site" evidence="1">
    <location>
        <position position="69"/>
    </location>
    <ligand>
        <name>ATP</name>
        <dbReference type="ChEBI" id="CHEBI:30616"/>
    </ligand>
</feature>
<sequence length="448" mass="51691">MRTMVDESSRHHYLEKILQGKSGEPCNLPLQMLRDITNNFSNKQELGRGGFGVVYKGVLRNGHVIAVKKFFSRTGIEEKQFENEINHLMTLQHNNIVRCVGYCYDIQKKCFKIDGKYRFVEDSEMLLCLEYLPEGSLEKYISDGYCGLDWQVRYKIIVGICHGLYYLHDNHTLHLDIKPANILLDYDMEPKITDFGLSRLLDPEQSRIYTKECAGTLGYMAPEYLDKGLISIKSDIFSVGVVIIEIIVGNKDYPDSTGTSTQDFVEQVLQNWRNRLEELRSTSLEKYSQQIKMCTEIGLSCVHPDRVKRPTIREIMERLNRCDNTDFHVSNEERTPVDMVHKKQANIPKGAQCISSLENRRRTQTRLVKTDPNGMVLDLVKSSATIESIKRLHELRPSADQTKTVQEMRGPPRRVNDNQPTYMDNSRHGPRRAPIESFVVVLFFLMQS</sequence>
<keyword evidence="5" id="KW-1185">Reference proteome</keyword>
<dbReference type="FunFam" id="1.10.510.10:FF:000870">
    <property type="entry name" value="OSJNBa0016N04.16-like protein"/>
    <property type="match status" value="1"/>
</dbReference>
<organism evidence="4 5">
    <name type="scientific">Eragrostis curvula</name>
    <name type="common">weeping love grass</name>
    <dbReference type="NCBI Taxonomy" id="38414"/>
    <lineage>
        <taxon>Eukaryota</taxon>
        <taxon>Viridiplantae</taxon>
        <taxon>Streptophyta</taxon>
        <taxon>Embryophyta</taxon>
        <taxon>Tracheophyta</taxon>
        <taxon>Spermatophyta</taxon>
        <taxon>Magnoliopsida</taxon>
        <taxon>Liliopsida</taxon>
        <taxon>Poales</taxon>
        <taxon>Poaceae</taxon>
        <taxon>PACMAD clade</taxon>
        <taxon>Chloridoideae</taxon>
        <taxon>Eragrostideae</taxon>
        <taxon>Eragrostidinae</taxon>
        <taxon>Eragrostis</taxon>
    </lineage>
</organism>
<dbReference type="SMART" id="SM00220">
    <property type="entry name" value="S_TKc"/>
    <property type="match status" value="1"/>
</dbReference>